<comment type="caution">
    <text evidence="3">The sequence shown here is derived from an EMBL/GenBank/DDBJ whole genome shotgun (WGS) entry which is preliminary data.</text>
</comment>
<name>A0A7C9TQ78_9MICO</name>
<dbReference type="Gene3D" id="3.40.50.12780">
    <property type="entry name" value="N-terminal domain of ligase-like"/>
    <property type="match status" value="1"/>
</dbReference>
<evidence type="ECO:0000259" key="2">
    <source>
        <dbReference type="Pfam" id="PF13193"/>
    </source>
</evidence>
<dbReference type="InterPro" id="IPR000873">
    <property type="entry name" value="AMP-dep_synth/lig_dom"/>
</dbReference>
<proteinExistence type="predicted"/>
<dbReference type="InterPro" id="IPR025110">
    <property type="entry name" value="AMP-bd_C"/>
</dbReference>
<dbReference type="Pfam" id="PF00501">
    <property type="entry name" value="AMP-binding"/>
    <property type="match status" value="1"/>
</dbReference>
<dbReference type="PANTHER" id="PTHR43767:SF7">
    <property type="entry name" value="MEDIUM_LONG-CHAIN-FATTY-ACID--COA LIGASE FADD8"/>
    <property type="match status" value="1"/>
</dbReference>
<feature type="domain" description="AMP-dependent synthetase/ligase" evidence="1">
    <location>
        <begin position="10"/>
        <end position="370"/>
    </location>
</feature>
<dbReference type="InterPro" id="IPR042099">
    <property type="entry name" value="ANL_N_sf"/>
</dbReference>
<protein>
    <submittedName>
        <fullName evidence="3">Long-chain fatty acid--CoA ligase</fullName>
    </submittedName>
</protein>
<dbReference type="PROSITE" id="PS00455">
    <property type="entry name" value="AMP_BINDING"/>
    <property type="match status" value="1"/>
</dbReference>
<dbReference type="Pfam" id="PF13193">
    <property type="entry name" value="AMP-binding_C"/>
    <property type="match status" value="1"/>
</dbReference>
<accession>A0A7C9TQ78</accession>
<keyword evidence="4" id="KW-1185">Reference proteome</keyword>
<reference evidence="3 4" key="1">
    <citation type="journal article" date="2014" name="Int. J. Syst. Evol. Microbiol.">
        <title>Description of Galbitalea soli gen. nov., sp. nov., and Frondihabitans sucicola sp. nov.</title>
        <authorList>
            <person name="Kim S.J."/>
            <person name="Lim J.M."/>
            <person name="Ahn J.H."/>
            <person name="Weon H.Y."/>
            <person name="Hamada M."/>
            <person name="Suzuki K."/>
            <person name="Ahn T.Y."/>
            <person name="Kwon S.W."/>
        </authorList>
    </citation>
    <scope>NUCLEOTIDE SEQUENCE [LARGE SCALE GENOMIC DNA]</scope>
    <source>
        <strain evidence="3 4">NBRC 108727</strain>
    </source>
</reference>
<dbReference type="InterPro" id="IPR045851">
    <property type="entry name" value="AMP-bd_C_sf"/>
</dbReference>
<gene>
    <name evidence="3" type="ORF">G3T37_06985</name>
</gene>
<dbReference type="EMBL" id="JAAGWZ010000002">
    <property type="protein sequence ID" value="NEM91098.1"/>
    <property type="molecule type" value="Genomic_DNA"/>
</dbReference>
<feature type="domain" description="AMP-binding enzyme C-terminal" evidence="2">
    <location>
        <begin position="424"/>
        <end position="500"/>
    </location>
</feature>
<evidence type="ECO:0000259" key="1">
    <source>
        <dbReference type="Pfam" id="PF00501"/>
    </source>
</evidence>
<evidence type="ECO:0000313" key="4">
    <source>
        <dbReference type="Proteomes" id="UP000479756"/>
    </source>
</evidence>
<dbReference type="Gene3D" id="3.30.300.30">
    <property type="match status" value="1"/>
</dbReference>
<dbReference type="InterPro" id="IPR050237">
    <property type="entry name" value="ATP-dep_AMP-bd_enzyme"/>
</dbReference>
<evidence type="ECO:0000313" key="3">
    <source>
        <dbReference type="EMBL" id="NEM91098.1"/>
    </source>
</evidence>
<dbReference type="RefSeq" id="WP_163472786.1">
    <property type="nucleotide sequence ID" value="NZ_JAAGWZ010000002.1"/>
</dbReference>
<dbReference type="GO" id="GO:0016877">
    <property type="term" value="F:ligase activity, forming carbon-sulfur bonds"/>
    <property type="evidence" value="ECO:0007669"/>
    <property type="project" value="UniProtKB-ARBA"/>
</dbReference>
<organism evidence="3 4">
    <name type="scientific">Galbitalea soli</name>
    <dbReference type="NCBI Taxonomy" id="1268042"/>
    <lineage>
        <taxon>Bacteria</taxon>
        <taxon>Bacillati</taxon>
        <taxon>Actinomycetota</taxon>
        <taxon>Actinomycetes</taxon>
        <taxon>Micrococcales</taxon>
        <taxon>Microbacteriaceae</taxon>
        <taxon>Galbitalea</taxon>
    </lineage>
</organism>
<dbReference type="Proteomes" id="UP000479756">
    <property type="component" value="Unassembled WGS sequence"/>
</dbReference>
<dbReference type="PANTHER" id="PTHR43767">
    <property type="entry name" value="LONG-CHAIN-FATTY-ACID--COA LIGASE"/>
    <property type="match status" value="1"/>
</dbReference>
<dbReference type="SUPFAM" id="SSF56801">
    <property type="entry name" value="Acetyl-CoA synthetase-like"/>
    <property type="match status" value="1"/>
</dbReference>
<dbReference type="AlphaFoldDB" id="A0A7C9TQ78"/>
<keyword evidence="3" id="KW-0436">Ligase</keyword>
<sequence>MNLALLLQKHTTLYRERLAVRLGDDEQSYGELFERACRLANGLRALGLLPGDRVATLGGNDFRSVEEIMGLVVGGFVRVSLHSLNSWDVHEYMIQHAGARALLVQQKYYEQYESEIRNLGLDAVIVRGGRDHSEIDYEALVANAPAGFPEVQIDLDAPIQLQFSSGTTGRPKAIVHTHRSWMGVTNENLLMLPPITPTDRYLAAGPLTHAANTLLFALFARGASVEVMPAFSPQAFVDLVRSRECTISILVPTMIRVISSSPEFRPDDLSNLRILLYAGSPISGETLRAASALFGPILLQTYGQSEGLPYTVLTADDHVRAGEQQEHSALLGSAGRPTPNSVVKILDDEGKSVPPGTVGEVAVWTPGRMHSVWKNPEATAKRITHDGFVLTNDLGFLDDAGYLFLRDRRDDMIISGGFNIWPAEIESALEAHRDIDQALVFGIADEKWGETPVAIVVPRAGSALTEDEVVAWVRDRLGPVKKPGHVIFRAEPLPHNAIGKISRRAVRSLYFDDTVAGFQGA</sequence>
<dbReference type="InterPro" id="IPR020845">
    <property type="entry name" value="AMP-binding_CS"/>
</dbReference>